<proteinExistence type="predicted"/>
<protein>
    <submittedName>
        <fullName evidence="2">Uncharacterized protein</fullName>
    </submittedName>
</protein>
<evidence type="ECO:0000313" key="2">
    <source>
        <dbReference type="EMBL" id="GGJ85191.1"/>
    </source>
</evidence>
<gene>
    <name evidence="2" type="ORF">GCM10009304_09010</name>
</gene>
<organism evidence="2 3">
    <name type="scientific">Pseudomonas matsuisoli</name>
    <dbReference type="NCBI Taxonomy" id="1515666"/>
    <lineage>
        <taxon>Bacteria</taxon>
        <taxon>Pseudomonadati</taxon>
        <taxon>Pseudomonadota</taxon>
        <taxon>Gammaproteobacteria</taxon>
        <taxon>Pseudomonadales</taxon>
        <taxon>Pseudomonadaceae</taxon>
        <taxon>Pseudomonas</taxon>
    </lineage>
</organism>
<dbReference type="RefSeq" id="WP_188981961.1">
    <property type="nucleotide sequence ID" value="NZ_BMPO01000002.1"/>
</dbReference>
<feature type="transmembrane region" description="Helical" evidence="1">
    <location>
        <begin position="124"/>
        <end position="144"/>
    </location>
</feature>
<keyword evidence="1" id="KW-0812">Transmembrane</keyword>
<accession>A0A917PMV2</accession>
<keyword evidence="1" id="KW-1133">Transmembrane helix</keyword>
<keyword evidence="1" id="KW-0472">Membrane</keyword>
<evidence type="ECO:0000256" key="1">
    <source>
        <dbReference type="SAM" id="Phobius"/>
    </source>
</evidence>
<reference evidence="2" key="1">
    <citation type="journal article" date="2014" name="Int. J. Syst. Evol. Microbiol.">
        <title>Complete genome sequence of Corynebacterium casei LMG S-19264T (=DSM 44701T), isolated from a smear-ripened cheese.</title>
        <authorList>
            <consortium name="US DOE Joint Genome Institute (JGI-PGF)"/>
            <person name="Walter F."/>
            <person name="Albersmeier A."/>
            <person name="Kalinowski J."/>
            <person name="Ruckert C."/>
        </authorList>
    </citation>
    <scope>NUCLEOTIDE SEQUENCE</scope>
    <source>
        <strain evidence="2">JCM 30078</strain>
    </source>
</reference>
<dbReference type="Proteomes" id="UP000635983">
    <property type="component" value="Unassembled WGS sequence"/>
</dbReference>
<evidence type="ECO:0000313" key="3">
    <source>
        <dbReference type="Proteomes" id="UP000635983"/>
    </source>
</evidence>
<reference evidence="2" key="2">
    <citation type="submission" date="2020-09" db="EMBL/GenBank/DDBJ databases">
        <authorList>
            <person name="Sun Q."/>
            <person name="Ohkuma M."/>
        </authorList>
    </citation>
    <scope>NUCLEOTIDE SEQUENCE</scope>
    <source>
        <strain evidence="2">JCM 30078</strain>
    </source>
</reference>
<dbReference type="EMBL" id="BMPO01000002">
    <property type="protein sequence ID" value="GGJ85191.1"/>
    <property type="molecule type" value="Genomic_DNA"/>
</dbReference>
<keyword evidence="3" id="KW-1185">Reference proteome</keyword>
<dbReference type="AlphaFoldDB" id="A0A917PMV2"/>
<comment type="caution">
    <text evidence="2">The sequence shown here is derived from an EMBL/GenBank/DDBJ whole genome shotgun (WGS) entry which is preliminary data.</text>
</comment>
<name>A0A917PMV2_9PSED</name>
<sequence length="151" mass="16737">MAMQGDATKILKVLSKSGEITLERAMSLASAKFEDHRRYYPLALLLEEGYVGVTVPNSDKNEMPEFSYATFLYMLTLPKDKDGATHYLGLRSTGGIRAENERVYLRAKGALHLEEKAARARERVYSLIVAVSVGIIVAAVSAWFRGYVGMS</sequence>